<dbReference type="SUPFAM" id="SSF48452">
    <property type="entry name" value="TPR-like"/>
    <property type="match status" value="1"/>
</dbReference>
<dbReference type="STRING" id="760192.Halhy_2846"/>
<dbReference type="InterPro" id="IPR011990">
    <property type="entry name" value="TPR-like_helical_dom_sf"/>
</dbReference>
<proteinExistence type="predicted"/>
<name>F4L352_HALH1</name>
<dbReference type="eggNOG" id="COG0457">
    <property type="taxonomic scope" value="Bacteria"/>
</dbReference>
<dbReference type="EMBL" id="CP002691">
    <property type="protein sequence ID" value="AEE50711.1"/>
    <property type="molecule type" value="Genomic_DNA"/>
</dbReference>
<dbReference type="KEGG" id="hhy:Halhy_2846"/>
<keyword evidence="2" id="KW-1185">Reference proteome</keyword>
<dbReference type="RefSeq" id="WP_013765258.1">
    <property type="nucleotide sequence ID" value="NC_015510.1"/>
</dbReference>
<evidence type="ECO:0000313" key="2">
    <source>
        <dbReference type="Proteomes" id="UP000008461"/>
    </source>
</evidence>
<gene>
    <name evidence="1" type="ordered locus">Halhy_2846</name>
</gene>
<dbReference type="AlphaFoldDB" id="F4L352"/>
<dbReference type="HOGENOM" id="CLU_042651_0_0_10"/>
<reference evidence="1 2" key="1">
    <citation type="journal article" date="2011" name="Stand. Genomic Sci.">
        <title>Complete genome sequence of Haliscomenobacter hydrossis type strain (O).</title>
        <authorList>
            <consortium name="US DOE Joint Genome Institute (JGI-PGF)"/>
            <person name="Daligault H."/>
            <person name="Lapidus A."/>
            <person name="Zeytun A."/>
            <person name="Nolan M."/>
            <person name="Lucas S."/>
            <person name="Del Rio T.G."/>
            <person name="Tice H."/>
            <person name="Cheng J.F."/>
            <person name="Tapia R."/>
            <person name="Han C."/>
            <person name="Goodwin L."/>
            <person name="Pitluck S."/>
            <person name="Liolios K."/>
            <person name="Pagani I."/>
            <person name="Ivanova N."/>
            <person name="Huntemann M."/>
            <person name="Mavromatis K."/>
            <person name="Mikhailova N."/>
            <person name="Pati A."/>
            <person name="Chen A."/>
            <person name="Palaniappan K."/>
            <person name="Land M."/>
            <person name="Hauser L."/>
            <person name="Brambilla E.M."/>
            <person name="Rohde M."/>
            <person name="Verbarg S."/>
            <person name="Goker M."/>
            <person name="Bristow J."/>
            <person name="Eisen J.A."/>
            <person name="Markowitz V."/>
            <person name="Hugenholtz P."/>
            <person name="Kyrpides N.C."/>
            <person name="Klenk H.P."/>
            <person name="Woyke T."/>
        </authorList>
    </citation>
    <scope>NUCLEOTIDE SEQUENCE [LARGE SCALE GENOMIC DNA]</scope>
    <source>
        <strain evidence="2">ATCC 27775 / DSM 1100 / LMG 10767 / O</strain>
    </source>
</reference>
<organism evidence="1 2">
    <name type="scientific">Haliscomenobacter hydrossis (strain ATCC 27775 / DSM 1100 / LMG 10767 / O)</name>
    <dbReference type="NCBI Taxonomy" id="760192"/>
    <lineage>
        <taxon>Bacteria</taxon>
        <taxon>Pseudomonadati</taxon>
        <taxon>Bacteroidota</taxon>
        <taxon>Saprospiria</taxon>
        <taxon>Saprospirales</taxon>
        <taxon>Haliscomenobacteraceae</taxon>
        <taxon>Haliscomenobacter</taxon>
    </lineage>
</organism>
<reference key="2">
    <citation type="submission" date="2011-04" db="EMBL/GenBank/DDBJ databases">
        <title>Complete sequence of chromosome of Haliscomenobacter hydrossis DSM 1100.</title>
        <authorList>
            <consortium name="US DOE Joint Genome Institute (JGI-PGF)"/>
            <person name="Lucas S."/>
            <person name="Han J."/>
            <person name="Lapidus A."/>
            <person name="Bruce D."/>
            <person name="Goodwin L."/>
            <person name="Pitluck S."/>
            <person name="Peters L."/>
            <person name="Kyrpides N."/>
            <person name="Mavromatis K."/>
            <person name="Ivanova N."/>
            <person name="Ovchinnikova G."/>
            <person name="Pagani I."/>
            <person name="Daligault H."/>
            <person name="Detter J.C."/>
            <person name="Han C."/>
            <person name="Land M."/>
            <person name="Hauser L."/>
            <person name="Markowitz V."/>
            <person name="Cheng J.-F."/>
            <person name="Hugenholtz P."/>
            <person name="Woyke T."/>
            <person name="Wu D."/>
            <person name="Verbarg S."/>
            <person name="Frueling A."/>
            <person name="Brambilla E."/>
            <person name="Klenk H.-P."/>
            <person name="Eisen J.A."/>
        </authorList>
    </citation>
    <scope>NUCLEOTIDE SEQUENCE</scope>
    <source>
        <strain>DSM 1100</strain>
    </source>
</reference>
<evidence type="ECO:0000313" key="1">
    <source>
        <dbReference type="EMBL" id="AEE50711.1"/>
    </source>
</evidence>
<accession>F4L352</accession>
<dbReference type="Proteomes" id="UP000008461">
    <property type="component" value="Chromosome"/>
</dbReference>
<protein>
    <submittedName>
        <fullName evidence="1">TPR repeat-containing protein</fullName>
    </submittedName>
</protein>
<sequence>MNFTILEKTRWVALFLFLHCWNSGHAEEHFSYNSSIVQAYQKAVALRLDESAAILARLKRQDPQNLAVYHIENYLDFFRLYINEDAAEYAALKKHLDQRLAKIRAGDQKSPYYLYAQGDIFLQWSLVKLKFGDYLGAFSHAGKAYRLLSKNQERFPQFMPNYKDLGLLHALVGTIPDNYQWGVKLLGGMQGSIAQGKAELEKVLRHARQNEDFLFADETVVYYAFMVLHLENDANAAWKILQNQHLDLTKNPLHCFLKASVALRSGHNDEAIAMLSKYNKPGGTMDFPMLEFQLGLAKLRRLDADAAPHFSNFLGRFRGRNNIKEAYQKLAWTELIKGNATGYKRYLQLCSQRGVADFGSDKNAQEEAQSGLLPEAALVRARLLFDGGYFQTAYDLLKEKENYRWPNKAAQLEYTYRQGRILHGLARWDEAMALYRKTIAEGRETTHYYACNAALQAGLICELRKDYPQARRFFQLCTEMRPSDYRTSLHQAAKAGLSRVLGF</sequence>
<dbReference type="Gene3D" id="1.25.40.1040">
    <property type="match status" value="1"/>
</dbReference>